<feature type="non-terminal residue" evidence="1">
    <location>
        <position position="108"/>
    </location>
</feature>
<evidence type="ECO:0000313" key="1">
    <source>
        <dbReference type="EMBL" id="CAB0020149.1"/>
    </source>
</evidence>
<organism evidence="1 2">
    <name type="scientific">Nesidiocoris tenuis</name>
    <dbReference type="NCBI Taxonomy" id="355587"/>
    <lineage>
        <taxon>Eukaryota</taxon>
        <taxon>Metazoa</taxon>
        <taxon>Ecdysozoa</taxon>
        <taxon>Arthropoda</taxon>
        <taxon>Hexapoda</taxon>
        <taxon>Insecta</taxon>
        <taxon>Pterygota</taxon>
        <taxon>Neoptera</taxon>
        <taxon>Paraneoptera</taxon>
        <taxon>Hemiptera</taxon>
        <taxon>Heteroptera</taxon>
        <taxon>Panheteroptera</taxon>
        <taxon>Cimicomorpha</taxon>
        <taxon>Miridae</taxon>
        <taxon>Dicyphina</taxon>
        <taxon>Nesidiocoris</taxon>
    </lineage>
</organism>
<proteinExistence type="predicted"/>
<sequence>MRIYSKYDDPLNKRLSIGWSANSVPYYDERWMGHGTPMGGSGGGPQGWPRGDLDSPSSTLLIPFLWYLNFVLLDPLTRFGWGAFVTDRNRYLIRPSSRQVSGEILHRL</sequence>
<gene>
    <name evidence="1" type="ORF">NTEN_LOCUS23753</name>
</gene>
<dbReference type="Proteomes" id="UP000479000">
    <property type="component" value="Unassembled WGS sequence"/>
</dbReference>
<protein>
    <submittedName>
        <fullName evidence="1">Uncharacterized protein</fullName>
    </submittedName>
</protein>
<reference evidence="1 2" key="1">
    <citation type="submission" date="2020-02" db="EMBL/GenBank/DDBJ databases">
        <authorList>
            <person name="Ferguson B K."/>
        </authorList>
    </citation>
    <scope>NUCLEOTIDE SEQUENCE [LARGE SCALE GENOMIC DNA]</scope>
</reference>
<name>A0A6H5HP02_9HEMI</name>
<keyword evidence="2" id="KW-1185">Reference proteome</keyword>
<evidence type="ECO:0000313" key="2">
    <source>
        <dbReference type="Proteomes" id="UP000479000"/>
    </source>
</evidence>
<dbReference type="AlphaFoldDB" id="A0A6H5HP02"/>
<accession>A0A6H5HP02</accession>
<dbReference type="EMBL" id="CADCXU010035054">
    <property type="protein sequence ID" value="CAB0020149.1"/>
    <property type="molecule type" value="Genomic_DNA"/>
</dbReference>